<sequence>MHEPGVGADGHGVMLRGKLGRLADGVTVLDRDDRARPFQGSVLRTPDLVGCR</sequence>
<dbReference type="Proteomes" id="UP000659904">
    <property type="component" value="Unassembled WGS sequence"/>
</dbReference>
<name>A0A8J3P1Q5_9ACTN</name>
<keyword evidence="2" id="KW-1185">Reference proteome</keyword>
<evidence type="ECO:0000313" key="2">
    <source>
        <dbReference type="Proteomes" id="UP000659904"/>
    </source>
</evidence>
<evidence type="ECO:0000313" key="1">
    <source>
        <dbReference type="EMBL" id="GIG00258.1"/>
    </source>
</evidence>
<reference evidence="1 2" key="1">
    <citation type="submission" date="2021-01" db="EMBL/GenBank/DDBJ databases">
        <title>Whole genome shotgun sequence of Catellatospora citrea NBRC 14495.</title>
        <authorList>
            <person name="Komaki H."/>
            <person name="Tamura T."/>
        </authorList>
    </citation>
    <scope>NUCLEOTIDE SEQUENCE [LARGE SCALE GENOMIC DNA]</scope>
    <source>
        <strain evidence="1 2">NBRC 14495</strain>
    </source>
</reference>
<protein>
    <submittedName>
        <fullName evidence="1">Uncharacterized protein</fullName>
    </submittedName>
</protein>
<organism evidence="1 2">
    <name type="scientific">Catellatospora citrea</name>
    <dbReference type="NCBI Taxonomy" id="53366"/>
    <lineage>
        <taxon>Bacteria</taxon>
        <taxon>Bacillati</taxon>
        <taxon>Actinomycetota</taxon>
        <taxon>Actinomycetes</taxon>
        <taxon>Micromonosporales</taxon>
        <taxon>Micromonosporaceae</taxon>
        <taxon>Catellatospora</taxon>
    </lineage>
</organism>
<dbReference type="EMBL" id="BONH01000027">
    <property type="protein sequence ID" value="GIG00258.1"/>
    <property type="molecule type" value="Genomic_DNA"/>
</dbReference>
<accession>A0A8J3P1Q5</accession>
<dbReference type="AlphaFoldDB" id="A0A8J3P1Q5"/>
<comment type="caution">
    <text evidence="1">The sequence shown here is derived from an EMBL/GenBank/DDBJ whole genome shotgun (WGS) entry which is preliminary data.</text>
</comment>
<proteinExistence type="predicted"/>
<gene>
    <name evidence="1" type="ORF">Cci01nite_53510</name>
</gene>